<dbReference type="Pfam" id="PF00512">
    <property type="entry name" value="HisKA"/>
    <property type="match status" value="1"/>
</dbReference>
<dbReference type="InterPro" id="IPR003661">
    <property type="entry name" value="HisK_dim/P_dom"/>
</dbReference>
<keyword evidence="7" id="KW-0902">Two-component regulatory system</keyword>
<evidence type="ECO:0000313" key="11">
    <source>
        <dbReference type="Proteomes" id="UP001230220"/>
    </source>
</evidence>
<dbReference type="InterPro" id="IPR005467">
    <property type="entry name" value="His_kinase_dom"/>
</dbReference>
<dbReference type="PROSITE" id="PS50109">
    <property type="entry name" value="HIS_KIN"/>
    <property type="match status" value="1"/>
</dbReference>
<evidence type="ECO:0000256" key="4">
    <source>
        <dbReference type="ARBA" id="ARBA00022553"/>
    </source>
</evidence>
<dbReference type="CDD" id="cd00075">
    <property type="entry name" value="HATPase"/>
    <property type="match status" value="1"/>
</dbReference>
<accession>A0ABU0DXJ0</accession>
<dbReference type="Pfam" id="PF02518">
    <property type="entry name" value="HATPase_c"/>
    <property type="match status" value="1"/>
</dbReference>
<keyword evidence="8" id="KW-0472">Membrane</keyword>
<reference evidence="10 11" key="1">
    <citation type="submission" date="2023-07" db="EMBL/GenBank/DDBJ databases">
        <title>Genomic Encyclopedia of Type Strains, Phase IV (KMG-IV): sequencing the most valuable type-strain genomes for metagenomic binning, comparative biology and taxonomic classification.</title>
        <authorList>
            <person name="Goeker M."/>
        </authorList>
    </citation>
    <scope>NUCLEOTIDE SEQUENCE [LARGE SCALE GENOMIC DNA]</scope>
    <source>
        <strain evidence="10 11">DSM 16784</strain>
    </source>
</reference>
<dbReference type="InterPro" id="IPR003594">
    <property type="entry name" value="HATPase_dom"/>
</dbReference>
<comment type="subcellular location">
    <subcellularLocation>
        <location evidence="2">Membrane</location>
    </subcellularLocation>
</comment>
<gene>
    <name evidence="10" type="ORF">J2S15_000081</name>
</gene>
<dbReference type="InterPro" id="IPR050351">
    <property type="entry name" value="BphY/WalK/GraS-like"/>
</dbReference>
<evidence type="ECO:0000256" key="8">
    <source>
        <dbReference type="SAM" id="Phobius"/>
    </source>
</evidence>
<evidence type="ECO:0000256" key="7">
    <source>
        <dbReference type="ARBA" id="ARBA00023012"/>
    </source>
</evidence>
<comment type="caution">
    <text evidence="10">The sequence shown here is derived from an EMBL/GenBank/DDBJ whole genome shotgun (WGS) entry which is preliminary data.</text>
</comment>
<dbReference type="SUPFAM" id="SSF47384">
    <property type="entry name" value="Homodimeric domain of signal transducing histidine kinase"/>
    <property type="match status" value="1"/>
</dbReference>
<comment type="catalytic activity">
    <reaction evidence="1">
        <text>ATP + protein L-histidine = ADP + protein N-phospho-L-histidine.</text>
        <dbReference type="EC" id="2.7.13.3"/>
    </reaction>
</comment>
<name>A0ABU0DXJ0_9FIRM</name>
<dbReference type="SUPFAM" id="SSF55874">
    <property type="entry name" value="ATPase domain of HSP90 chaperone/DNA topoisomerase II/histidine kinase"/>
    <property type="match status" value="1"/>
</dbReference>
<feature type="transmembrane region" description="Helical" evidence="8">
    <location>
        <begin position="12"/>
        <end position="32"/>
    </location>
</feature>
<dbReference type="CDD" id="cd00082">
    <property type="entry name" value="HisKA"/>
    <property type="match status" value="1"/>
</dbReference>
<keyword evidence="11" id="KW-1185">Reference proteome</keyword>
<dbReference type="InterPro" id="IPR036890">
    <property type="entry name" value="HATPase_C_sf"/>
</dbReference>
<evidence type="ECO:0000256" key="3">
    <source>
        <dbReference type="ARBA" id="ARBA00012438"/>
    </source>
</evidence>
<evidence type="ECO:0000256" key="5">
    <source>
        <dbReference type="ARBA" id="ARBA00022679"/>
    </source>
</evidence>
<dbReference type="PANTHER" id="PTHR45453">
    <property type="entry name" value="PHOSPHATE REGULON SENSOR PROTEIN PHOR"/>
    <property type="match status" value="1"/>
</dbReference>
<dbReference type="Gene3D" id="3.30.565.10">
    <property type="entry name" value="Histidine kinase-like ATPase, C-terminal domain"/>
    <property type="match status" value="1"/>
</dbReference>
<keyword evidence="8" id="KW-1133">Transmembrane helix</keyword>
<dbReference type="Gene3D" id="1.10.287.130">
    <property type="match status" value="1"/>
</dbReference>
<keyword evidence="8" id="KW-0812">Transmembrane</keyword>
<keyword evidence="5" id="KW-0808">Transferase</keyword>
<organism evidence="10 11">
    <name type="scientific">Breznakia pachnodae</name>
    <dbReference type="NCBI Taxonomy" id="265178"/>
    <lineage>
        <taxon>Bacteria</taxon>
        <taxon>Bacillati</taxon>
        <taxon>Bacillota</taxon>
        <taxon>Erysipelotrichia</taxon>
        <taxon>Erysipelotrichales</taxon>
        <taxon>Erysipelotrichaceae</taxon>
        <taxon>Breznakia</taxon>
    </lineage>
</organism>
<protein>
    <recommendedName>
        <fullName evidence="3">histidine kinase</fullName>
        <ecNumber evidence="3">2.7.13.3</ecNumber>
    </recommendedName>
</protein>
<keyword evidence="4" id="KW-0597">Phosphoprotein</keyword>
<dbReference type="EMBL" id="JAUSUR010000001">
    <property type="protein sequence ID" value="MDQ0359350.1"/>
    <property type="molecule type" value="Genomic_DNA"/>
</dbReference>
<sequence>MKIKLKKHFVRFNVLVISVVLLLLMLILLLGQRSEVTLSRWLITGVISIVVVYIASNVIAKRAIAPIEESWQKQLDFTSSASHELRTPLAVIKTSLEIVMDNPEESVESQMRWLENIYAETERMSRLTEDLLWLSRSDEHKLKLDKKEFQLNDQVRQVVSQYSLVAKQKKINIKLIDTDVIQINAIESQMKQLLLILLDNAVKYTKENGNVTLSLAENNHSVVILVKDTGIGIPEDELVHVFERFYRVDKARNSEIEGSGLGLAIAKDIVSNHNGTIEIQSKETIGTEIVVTIPK</sequence>
<feature type="transmembrane region" description="Helical" evidence="8">
    <location>
        <begin position="38"/>
        <end position="60"/>
    </location>
</feature>
<dbReference type="InterPro" id="IPR004358">
    <property type="entry name" value="Sig_transdc_His_kin-like_C"/>
</dbReference>
<dbReference type="EC" id="2.7.13.3" evidence="3"/>
<evidence type="ECO:0000256" key="1">
    <source>
        <dbReference type="ARBA" id="ARBA00000085"/>
    </source>
</evidence>
<dbReference type="Proteomes" id="UP001230220">
    <property type="component" value="Unassembled WGS sequence"/>
</dbReference>
<keyword evidence="6 10" id="KW-0418">Kinase</keyword>
<feature type="domain" description="Histidine kinase" evidence="9">
    <location>
        <begin position="80"/>
        <end position="295"/>
    </location>
</feature>
<dbReference type="SMART" id="SM00387">
    <property type="entry name" value="HATPase_c"/>
    <property type="match status" value="1"/>
</dbReference>
<dbReference type="GO" id="GO:0016301">
    <property type="term" value="F:kinase activity"/>
    <property type="evidence" value="ECO:0007669"/>
    <property type="project" value="UniProtKB-KW"/>
</dbReference>
<dbReference type="PANTHER" id="PTHR45453:SF1">
    <property type="entry name" value="PHOSPHATE REGULON SENSOR PROTEIN PHOR"/>
    <property type="match status" value="1"/>
</dbReference>
<evidence type="ECO:0000256" key="6">
    <source>
        <dbReference type="ARBA" id="ARBA00022777"/>
    </source>
</evidence>
<dbReference type="RefSeq" id="WP_307404396.1">
    <property type="nucleotide sequence ID" value="NZ_JAUSUR010000001.1"/>
</dbReference>
<dbReference type="InterPro" id="IPR036097">
    <property type="entry name" value="HisK_dim/P_sf"/>
</dbReference>
<dbReference type="PRINTS" id="PR00344">
    <property type="entry name" value="BCTRLSENSOR"/>
</dbReference>
<proteinExistence type="predicted"/>
<evidence type="ECO:0000259" key="9">
    <source>
        <dbReference type="PROSITE" id="PS50109"/>
    </source>
</evidence>
<evidence type="ECO:0000313" key="10">
    <source>
        <dbReference type="EMBL" id="MDQ0359350.1"/>
    </source>
</evidence>
<evidence type="ECO:0000256" key="2">
    <source>
        <dbReference type="ARBA" id="ARBA00004370"/>
    </source>
</evidence>
<dbReference type="SMART" id="SM00388">
    <property type="entry name" value="HisKA"/>
    <property type="match status" value="1"/>
</dbReference>